<keyword evidence="3" id="KW-1185">Reference proteome</keyword>
<evidence type="ECO:0000256" key="1">
    <source>
        <dbReference type="SAM" id="MobiDB-lite"/>
    </source>
</evidence>
<feature type="compositionally biased region" description="Polar residues" evidence="1">
    <location>
        <begin position="1"/>
        <end position="18"/>
    </location>
</feature>
<proteinExistence type="predicted"/>
<evidence type="ECO:0000313" key="3">
    <source>
        <dbReference type="Proteomes" id="UP001162164"/>
    </source>
</evidence>
<organism evidence="2 3">
    <name type="scientific">Molorchus minor</name>
    <dbReference type="NCBI Taxonomy" id="1323400"/>
    <lineage>
        <taxon>Eukaryota</taxon>
        <taxon>Metazoa</taxon>
        <taxon>Ecdysozoa</taxon>
        <taxon>Arthropoda</taxon>
        <taxon>Hexapoda</taxon>
        <taxon>Insecta</taxon>
        <taxon>Pterygota</taxon>
        <taxon>Neoptera</taxon>
        <taxon>Endopterygota</taxon>
        <taxon>Coleoptera</taxon>
        <taxon>Polyphaga</taxon>
        <taxon>Cucujiformia</taxon>
        <taxon>Chrysomeloidea</taxon>
        <taxon>Cerambycidae</taxon>
        <taxon>Lamiinae</taxon>
        <taxon>Monochamini</taxon>
        <taxon>Molorchus</taxon>
    </lineage>
</organism>
<feature type="region of interest" description="Disordered" evidence="1">
    <location>
        <begin position="44"/>
        <end position="67"/>
    </location>
</feature>
<dbReference type="Proteomes" id="UP001162164">
    <property type="component" value="Unassembled WGS sequence"/>
</dbReference>
<accession>A0ABQ9K2F6</accession>
<evidence type="ECO:0000313" key="2">
    <source>
        <dbReference type="EMBL" id="KAJ8984583.1"/>
    </source>
</evidence>
<dbReference type="EMBL" id="JAPWTJ010000031">
    <property type="protein sequence ID" value="KAJ8984583.1"/>
    <property type="molecule type" value="Genomic_DNA"/>
</dbReference>
<sequence length="86" mass="9942">MQTKNTNAERQTNGSSNEDNQEAKWVQKTLLMIQQHNARQNVIFQQKGQQEDRNNPTEYDAPPLPPRSVIFTPLALISKPQGMWKH</sequence>
<reference evidence="2" key="1">
    <citation type="journal article" date="2023" name="Insect Mol. Biol.">
        <title>Genome sequencing provides insights into the evolution of gene families encoding plant cell wall-degrading enzymes in longhorned beetles.</title>
        <authorList>
            <person name="Shin N.R."/>
            <person name="Okamura Y."/>
            <person name="Kirsch R."/>
            <person name="Pauchet Y."/>
        </authorList>
    </citation>
    <scope>NUCLEOTIDE SEQUENCE</scope>
    <source>
        <strain evidence="2">MMC_N1</strain>
    </source>
</reference>
<feature type="region of interest" description="Disordered" evidence="1">
    <location>
        <begin position="1"/>
        <end position="22"/>
    </location>
</feature>
<gene>
    <name evidence="2" type="ORF">NQ317_006045</name>
</gene>
<protein>
    <submittedName>
        <fullName evidence="2">Uncharacterized protein</fullName>
    </submittedName>
</protein>
<name>A0ABQ9K2F6_9CUCU</name>
<comment type="caution">
    <text evidence="2">The sequence shown here is derived from an EMBL/GenBank/DDBJ whole genome shotgun (WGS) entry which is preliminary data.</text>
</comment>